<protein>
    <submittedName>
        <fullName evidence="1">Putative portal protein</fullName>
    </submittedName>
</protein>
<evidence type="ECO:0000313" key="2">
    <source>
        <dbReference type="Proteomes" id="UP000201404"/>
    </source>
</evidence>
<proteinExistence type="predicted"/>
<name>A0A161C2E3_9CAUD</name>
<dbReference type="GeneID" id="30309320"/>
<reference evidence="1 2" key="1">
    <citation type="submission" date="2015-04" db="EMBL/GenBank/DDBJ databases">
        <title>Locating and activating molecular 'time bombs': can Mycolata prophages be selectively induced en masse to biologically control activated sludge foaming?</title>
        <authorList>
            <person name="Dyson Z.A."/>
            <person name="Brown T.L."/>
            <person name="Farrar B."/>
            <person name="Doyle S."/>
            <person name="Tucci J."/>
            <person name="Seviour R.J."/>
            <person name="Petrovski S."/>
        </authorList>
    </citation>
    <scope>NUCLEOTIDE SEQUENCE [LARGE SCALE GENOMIC DNA]</scope>
</reference>
<dbReference type="InterPro" id="IPR021145">
    <property type="entry name" value="Portal_protein_SPP1_Gp6-like"/>
</dbReference>
<dbReference type="RefSeq" id="YP_009324397.1">
    <property type="nucleotide sequence ID" value="NC_031936.1"/>
</dbReference>
<dbReference type="OrthoDB" id="2133at10239"/>
<accession>A0A161C2E3</accession>
<dbReference type="Proteomes" id="UP000201404">
    <property type="component" value="Genome"/>
</dbReference>
<evidence type="ECO:0000313" key="1">
    <source>
        <dbReference type="EMBL" id="AKJ72020.1"/>
    </source>
</evidence>
<dbReference type="KEGG" id="vg:30309320"/>
<gene>
    <name evidence="1" type="ORF">GAL1_5</name>
</gene>
<keyword evidence="2" id="KW-1185">Reference proteome</keyword>
<dbReference type="EMBL" id="KR053194">
    <property type="protein sequence ID" value="AKJ72020.1"/>
    <property type="molecule type" value="Genomic_DNA"/>
</dbReference>
<sequence>MYDLTPTEWFDLLNERFTARTKPVWQDGRPCPTDLKPRNKAMDTLWSYYVGDPPLPQVAEKYRDIFREEMRKARCNYAPMCVGAMLDRMELQAVSTDQDRDTNGDDLAARIMDESGFAARFKDCLAFMFGMSESFAMVVPGDPLPSIYAIDPRRCVGIPDPLNPVRLCAALVREYDPVLKTERAFLFLPGEKWELRLDDNYWRLTSDEAEQVTGIDHLGGVPIVRFENANGLGEYEPHIDLLDRINDTTLQRMVLTKYQSFRQRAVVLEDSDEDDEDGEEPDLDTDALAADPGSLWVLRGATFWESNQADLTPIITAKRDDVKEFAAVTSTPLHLITPDAANGSAEGAALMRESATSKIRDRRARVTPPLKLLWRIAFSFAGSPERTGLRLHWGPIEFRSLAEKGSASAQAQAALSTERILTDIWEMSPQDAAQVIQQRMADALLAGPPVTNSDRTDQL</sequence>
<dbReference type="Pfam" id="PF05133">
    <property type="entry name" value="SPP1_portal"/>
    <property type="match status" value="1"/>
</dbReference>
<organism evidence="1 2">
    <name type="scientific">Gordonia phage GAL1</name>
    <dbReference type="NCBI Taxonomy" id="1647469"/>
    <lineage>
        <taxon>Viruses</taxon>
        <taxon>Duplodnaviria</taxon>
        <taxon>Heunggongvirae</taxon>
        <taxon>Uroviricota</taxon>
        <taxon>Caudoviricetes</taxon>
        <taxon>Galunavirus</taxon>
        <taxon>Galunavirus GAL1</taxon>
    </lineage>
</organism>